<dbReference type="AlphaFoldDB" id="W7YMN7"/>
<evidence type="ECO:0000313" key="2">
    <source>
        <dbReference type="Proteomes" id="UP000019402"/>
    </source>
</evidence>
<dbReference type="eggNOG" id="ENOG5033P75">
    <property type="taxonomic scope" value="Bacteria"/>
</dbReference>
<proteinExistence type="predicted"/>
<name>W7YMN7_9BACT</name>
<dbReference type="OrthoDB" id="1248676at2"/>
<organism evidence="1 2">
    <name type="scientific">Saccharicrinis fermentans DSM 9555 = JCM 21142</name>
    <dbReference type="NCBI Taxonomy" id="869213"/>
    <lineage>
        <taxon>Bacteria</taxon>
        <taxon>Pseudomonadati</taxon>
        <taxon>Bacteroidota</taxon>
        <taxon>Bacteroidia</taxon>
        <taxon>Marinilabiliales</taxon>
        <taxon>Marinilabiliaceae</taxon>
        <taxon>Saccharicrinis</taxon>
    </lineage>
</organism>
<comment type="caution">
    <text evidence="1">The sequence shown here is derived from an EMBL/GenBank/DDBJ whole genome shotgun (WGS) entry which is preliminary data.</text>
</comment>
<dbReference type="EMBL" id="BAMD01000166">
    <property type="protein sequence ID" value="GAF05941.1"/>
    <property type="molecule type" value="Genomic_DNA"/>
</dbReference>
<keyword evidence="2" id="KW-1185">Reference proteome</keyword>
<accession>W7YMN7</accession>
<reference evidence="1 2" key="1">
    <citation type="journal article" date="2014" name="Genome Announc.">
        <title>Draft Genome Sequence of Cytophaga fermentans JCM 21142T, a Facultative Anaerobe Isolated from Marine Mud.</title>
        <authorList>
            <person name="Starns D."/>
            <person name="Oshima K."/>
            <person name="Suda W."/>
            <person name="Iino T."/>
            <person name="Yuki M."/>
            <person name="Inoue J."/>
            <person name="Kitamura K."/>
            <person name="Iida T."/>
            <person name="Darby A."/>
            <person name="Hattori M."/>
            <person name="Ohkuma M."/>
        </authorList>
    </citation>
    <scope>NUCLEOTIDE SEQUENCE [LARGE SCALE GENOMIC DNA]</scope>
    <source>
        <strain evidence="1 2">JCM 21142</strain>
    </source>
</reference>
<dbReference type="InterPro" id="IPR024079">
    <property type="entry name" value="MetalloPept_cat_dom_sf"/>
</dbReference>
<evidence type="ECO:0000313" key="1">
    <source>
        <dbReference type="EMBL" id="GAF05941.1"/>
    </source>
</evidence>
<dbReference type="STRING" id="869213.GCA_000517085_00753"/>
<gene>
    <name evidence="1" type="ORF">JCM21142_134706</name>
</gene>
<dbReference type="RefSeq" id="WP_027470733.1">
    <property type="nucleotide sequence ID" value="NZ_BAMD01000166.1"/>
</dbReference>
<sequence>MLIIKTKIEGVGEKTLKINESAHFEPTVCFYRSKKSADGKFGSSDNQYSGEFGFDWYDLAVDGEGQTPKSAFENLKIANAEYLVPWLVLWPPKSVLSKYKDIDASYNPVNKAFVCLKVEKGNSVNGKGQLRVESSNPNLVINGSQVAELAEVGIGDKVEIEIEILGELTNNECINVYPIDSDVVIGKLNVLKNNHIKIVKPTVYLVNIGSSRSSAITSVSLPSQYKSNFDYLQLNSLNQALIYIKQPTTCHEFTIPELELKGYNSASGTIDYNSENQNYFLKALIESWYQLKTGTILSKDLNSYPNLSPLRRFAYKMAKKLQKSFDKHAGSANRIALTISENQEYIDKYRDKLSEYGTLPAPGNSDMSINDDANTYWKNEALKEDLLLFTMPAIKNLSKSSGTITKSNPGWSVNGKKTICAFSDLFKQNGALAHEFGHAFDLDHTFSEKEEESTQKTTIDNDMYRNITSNLENLNTWLIPENPNEIYYFANYSNQHFIITSTNLCLLDMESKIAAEKSFEITNKITNAAPKAISAIIDPLEKGETLENFMDYLAGDENRKSFTISQINTLINS</sequence>
<protein>
    <submittedName>
        <fullName evidence="1">Uncharacterized protein</fullName>
    </submittedName>
</protein>
<dbReference type="GO" id="GO:0008237">
    <property type="term" value="F:metallopeptidase activity"/>
    <property type="evidence" value="ECO:0007669"/>
    <property type="project" value="InterPro"/>
</dbReference>
<dbReference type="Gene3D" id="3.40.390.10">
    <property type="entry name" value="Collagenase (Catalytic Domain)"/>
    <property type="match status" value="1"/>
</dbReference>
<dbReference type="Proteomes" id="UP000019402">
    <property type="component" value="Unassembled WGS sequence"/>
</dbReference>